<keyword evidence="7" id="KW-1185">Reference proteome</keyword>
<dbReference type="InterPro" id="IPR000877">
    <property type="entry name" value="Prot_inh_BBI"/>
</dbReference>
<dbReference type="PANTHER" id="PTHR33479:SF22">
    <property type="entry name" value="BOWMAN-BIRK TYPE BRAN TRYPSIN INHIBITOR"/>
    <property type="match status" value="1"/>
</dbReference>
<evidence type="ECO:0000256" key="1">
    <source>
        <dbReference type="ARBA" id="ARBA00008506"/>
    </source>
</evidence>
<feature type="chain" id="PRO_5035235240" description="Bowman-Birk serine protease inhibitors family domain-containing protein" evidence="4">
    <location>
        <begin position="26"/>
        <end position="245"/>
    </location>
</feature>
<reference evidence="6" key="1">
    <citation type="journal article" date="2021" name="bioRxiv">
        <title>Whole Genome Assembly and Annotation of Northern Wild Rice, Zizania palustris L., Supports a Whole Genome Duplication in the Zizania Genus.</title>
        <authorList>
            <person name="Haas M."/>
            <person name="Kono T."/>
            <person name="Macchietto M."/>
            <person name="Millas R."/>
            <person name="McGilp L."/>
            <person name="Shao M."/>
            <person name="Duquette J."/>
            <person name="Hirsch C.N."/>
            <person name="Kimball J."/>
        </authorList>
    </citation>
    <scope>NUCLEOTIDE SEQUENCE</scope>
    <source>
        <tissue evidence="6">Fresh leaf tissue</tissue>
    </source>
</reference>
<dbReference type="GO" id="GO:0004867">
    <property type="term" value="F:serine-type endopeptidase inhibitor activity"/>
    <property type="evidence" value="ECO:0007669"/>
    <property type="project" value="UniProtKB-KW"/>
</dbReference>
<evidence type="ECO:0000313" key="6">
    <source>
        <dbReference type="EMBL" id="KAG8046176.1"/>
    </source>
</evidence>
<feature type="domain" description="Bowman-Birk serine protease inhibitors family" evidence="5">
    <location>
        <begin position="201"/>
        <end position="215"/>
    </location>
</feature>
<dbReference type="PROSITE" id="PS00281">
    <property type="entry name" value="BOWMAN_BIRK"/>
    <property type="match status" value="1"/>
</dbReference>
<gene>
    <name evidence="6" type="ORF">GUJ93_ZPchr0008g13371</name>
</gene>
<dbReference type="Proteomes" id="UP000729402">
    <property type="component" value="Unassembled WGS sequence"/>
</dbReference>
<dbReference type="PANTHER" id="PTHR33479">
    <property type="entry name" value="BOWMAN-BIRK TYPE BRAN TRYPSIN INHIBITOR"/>
    <property type="match status" value="1"/>
</dbReference>
<dbReference type="EMBL" id="JAAALK010000290">
    <property type="protein sequence ID" value="KAG8046176.1"/>
    <property type="molecule type" value="Genomic_DNA"/>
</dbReference>
<reference evidence="6" key="2">
    <citation type="submission" date="2021-02" db="EMBL/GenBank/DDBJ databases">
        <authorList>
            <person name="Kimball J.A."/>
            <person name="Haas M.W."/>
            <person name="Macchietto M."/>
            <person name="Kono T."/>
            <person name="Duquette J."/>
            <person name="Shao M."/>
        </authorList>
    </citation>
    <scope>NUCLEOTIDE SEQUENCE</scope>
    <source>
        <tissue evidence="6">Fresh leaf tissue</tissue>
    </source>
</reference>
<dbReference type="AlphaFoldDB" id="A0A8J5RVK4"/>
<keyword evidence="3" id="KW-0646">Protease inhibitor</keyword>
<evidence type="ECO:0000256" key="3">
    <source>
        <dbReference type="RuleBase" id="RU003856"/>
    </source>
</evidence>
<protein>
    <recommendedName>
        <fullName evidence="5">Bowman-Birk serine protease inhibitors family domain-containing protein</fullName>
    </recommendedName>
</protein>
<feature type="signal peptide" evidence="4">
    <location>
        <begin position="1"/>
        <end position="25"/>
    </location>
</feature>
<accession>A0A8J5RVK4</accession>
<dbReference type="CDD" id="cd00023">
    <property type="entry name" value="BBI"/>
    <property type="match status" value="2"/>
</dbReference>
<dbReference type="SMART" id="SM00269">
    <property type="entry name" value="BowB"/>
    <property type="match status" value="3"/>
</dbReference>
<evidence type="ECO:0000313" key="7">
    <source>
        <dbReference type="Proteomes" id="UP000729402"/>
    </source>
</evidence>
<dbReference type="GO" id="GO:0005576">
    <property type="term" value="C:extracellular region"/>
    <property type="evidence" value="ECO:0007669"/>
    <property type="project" value="InterPro"/>
</dbReference>
<evidence type="ECO:0000256" key="2">
    <source>
        <dbReference type="ARBA" id="ARBA00022900"/>
    </source>
</evidence>
<keyword evidence="4" id="KW-0732">Signal</keyword>
<dbReference type="Pfam" id="PF00228">
    <property type="entry name" value="Bowman-Birk_leg"/>
    <property type="match status" value="2"/>
</dbReference>
<evidence type="ECO:0000259" key="5">
    <source>
        <dbReference type="PROSITE" id="PS00281"/>
    </source>
</evidence>
<sequence>MAMATSISILVGALLLAGLAATAHGEVDTTANNIRLPSEGKTDRPWDCCTNIEQSPFEVFPPLYRCNDEVKQCGAACQSCVEAPGDFPRAWICRDWYQTADPGPLCVGPTNKNKPWKCCDDLVKSPAKIFPPLWHCNDEVSKCDANCTECVARPGDLPRQVFVCNDWYWGVNPGPICKARPWGKCCDNTVCTKSLPPICSCTDEVRKCAATCKRCQRVASSDPPRYVCMDQYTGNPGRKCSVATN</sequence>
<proteinExistence type="inferred from homology"/>
<keyword evidence="2 3" id="KW-0722">Serine protease inhibitor</keyword>
<comment type="caution">
    <text evidence="6">The sequence shown here is derived from an EMBL/GenBank/DDBJ whole genome shotgun (WGS) entry which is preliminary data.</text>
</comment>
<dbReference type="OrthoDB" id="580536at2759"/>
<evidence type="ECO:0000256" key="4">
    <source>
        <dbReference type="SAM" id="SignalP"/>
    </source>
</evidence>
<name>A0A8J5RVK4_ZIZPA</name>
<comment type="similarity">
    <text evidence="1 3">Belongs to the Bowman-Birk serine protease inhibitor family.</text>
</comment>
<organism evidence="6 7">
    <name type="scientific">Zizania palustris</name>
    <name type="common">Northern wild rice</name>
    <dbReference type="NCBI Taxonomy" id="103762"/>
    <lineage>
        <taxon>Eukaryota</taxon>
        <taxon>Viridiplantae</taxon>
        <taxon>Streptophyta</taxon>
        <taxon>Embryophyta</taxon>
        <taxon>Tracheophyta</taxon>
        <taxon>Spermatophyta</taxon>
        <taxon>Magnoliopsida</taxon>
        <taxon>Liliopsida</taxon>
        <taxon>Poales</taxon>
        <taxon>Poaceae</taxon>
        <taxon>BOP clade</taxon>
        <taxon>Oryzoideae</taxon>
        <taxon>Oryzeae</taxon>
        <taxon>Zizaniinae</taxon>
        <taxon>Zizania</taxon>
    </lineage>
</organism>